<name>A0A919U4G9_9CELL</name>
<sequence>MRFVVLERGASVDDGGLASRAARCGVTVLAREVVRPSETATTVLRRLALDRPSDEGDGPLAGVLLLDAPDLDAVLDVLPDTATGAFEVRPVAG</sequence>
<protein>
    <submittedName>
        <fullName evidence="1">Uncharacterized protein</fullName>
    </submittedName>
</protein>
<evidence type="ECO:0000313" key="1">
    <source>
        <dbReference type="EMBL" id="GIG23437.1"/>
    </source>
</evidence>
<comment type="caution">
    <text evidence="1">The sequence shown here is derived from an EMBL/GenBank/DDBJ whole genome shotgun (WGS) entry which is preliminary data.</text>
</comment>
<dbReference type="Gene3D" id="3.30.70.1060">
    <property type="entry name" value="Dimeric alpha+beta barrel"/>
    <property type="match status" value="1"/>
</dbReference>
<gene>
    <name evidence="1" type="ORF">Cch01nite_41610</name>
</gene>
<dbReference type="RefSeq" id="WP_203758440.1">
    <property type="nucleotide sequence ID" value="NZ_BONK01000019.1"/>
</dbReference>
<dbReference type="Proteomes" id="UP000632740">
    <property type="component" value="Unassembled WGS sequence"/>
</dbReference>
<reference evidence="1" key="1">
    <citation type="submission" date="2021-01" db="EMBL/GenBank/DDBJ databases">
        <title>Whole genome shotgun sequence of Cellulomonas chitinilytica NBRC 110799.</title>
        <authorList>
            <person name="Komaki H."/>
            <person name="Tamura T."/>
        </authorList>
    </citation>
    <scope>NUCLEOTIDE SEQUENCE</scope>
    <source>
        <strain evidence="1">NBRC 110799</strain>
    </source>
</reference>
<evidence type="ECO:0000313" key="2">
    <source>
        <dbReference type="Proteomes" id="UP000632740"/>
    </source>
</evidence>
<accession>A0A919U4G9</accession>
<proteinExistence type="predicted"/>
<dbReference type="EMBL" id="BONK01000019">
    <property type="protein sequence ID" value="GIG23437.1"/>
    <property type="molecule type" value="Genomic_DNA"/>
</dbReference>
<dbReference type="AlphaFoldDB" id="A0A919U4G9"/>
<organism evidence="1 2">
    <name type="scientific">Cellulomonas chitinilytica</name>
    <dbReference type="NCBI Taxonomy" id="398759"/>
    <lineage>
        <taxon>Bacteria</taxon>
        <taxon>Bacillati</taxon>
        <taxon>Actinomycetota</taxon>
        <taxon>Actinomycetes</taxon>
        <taxon>Micrococcales</taxon>
        <taxon>Cellulomonadaceae</taxon>
        <taxon>Cellulomonas</taxon>
    </lineage>
</organism>
<keyword evidence="2" id="KW-1185">Reference proteome</keyword>